<sequence>MVFLDVVLTRLCECWFLGLGKVSNPSISSNTGIMVLVGVLDILQVKELRVNSWYSFPYIVGDFEDLVAKTDVHISLGHRLEGTAWTSEFQLSDDSKAEDDKDGKQCSP</sequence>
<accession>A0ABP0TGJ1</accession>
<evidence type="ECO:0000313" key="2">
    <source>
        <dbReference type="Proteomes" id="UP001497512"/>
    </source>
</evidence>
<reference evidence="1" key="1">
    <citation type="submission" date="2024-02" db="EMBL/GenBank/DDBJ databases">
        <authorList>
            <consortium name="ELIXIR-Norway"/>
            <consortium name="Elixir Norway"/>
        </authorList>
    </citation>
    <scope>NUCLEOTIDE SEQUENCE</scope>
</reference>
<proteinExistence type="predicted"/>
<evidence type="ECO:0000313" key="1">
    <source>
        <dbReference type="EMBL" id="CAK9195383.1"/>
    </source>
</evidence>
<gene>
    <name evidence="1" type="ORF">CSSPTR1EN2_LOCUS2997</name>
</gene>
<organism evidence="1 2">
    <name type="scientific">Sphagnum troendelagicum</name>
    <dbReference type="NCBI Taxonomy" id="128251"/>
    <lineage>
        <taxon>Eukaryota</taxon>
        <taxon>Viridiplantae</taxon>
        <taxon>Streptophyta</taxon>
        <taxon>Embryophyta</taxon>
        <taxon>Bryophyta</taxon>
        <taxon>Sphagnophytina</taxon>
        <taxon>Sphagnopsida</taxon>
        <taxon>Sphagnales</taxon>
        <taxon>Sphagnaceae</taxon>
        <taxon>Sphagnum</taxon>
    </lineage>
</organism>
<dbReference type="Proteomes" id="UP001497512">
    <property type="component" value="Chromosome 10"/>
</dbReference>
<protein>
    <submittedName>
        <fullName evidence="1">Uncharacterized protein</fullName>
    </submittedName>
</protein>
<name>A0ABP0TGJ1_9BRYO</name>
<keyword evidence="2" id="KW-1185">Reference proteome</keyword>
<dbReference type="EMBL" id="OZ019902">
    <property type="protein sequence ID" value="CAK9195383.1"/>
    <property type="molecule type" value="Genomic_DNA"/>
</dbReference>